<keyword evidence="4" id="KW-1185">Reference proteome</keyword>
<dbReference type="InterPro" id="IPR020843">
    <property type="entry name" value="ER"/>
</dbReference>
<dbReference type="Proteomes" id="UP000269998">
    <property type="component" value="Chromosome"/>
</dbReference>
<evidence type="ECO:0000259" key="2">
    <source>
        <dbReference type="SMART" id="SM00829"/>
    </source>
</evidence>
<accession>A0A3S4DTY0</accession>
<proteinExistence type="predicted"/>
<organism evidence="3 4">
    <name type="scientific">Mycobacterium basiliense</name>
    <dbReference type="NCBI Taxonomy" id="2094119"/>
    <lineage>
        <taxon>Bacteria</taxon>
        <taxon>Bacillati</taxon>
        <taxon>Actinomycetota</taxon>
        <taxon>Actinomycetes</taxon>
        <taxon>Mycobacteriales</taxon>
        <taxon>Mycobacteriaceae</taxon>
        <taxon>Mycobacterium</taxon>
    </lineage>
</organism>
<dbReference type="InterPro" id="IPR013149">
    <property type="entry name" value="ADH-like_C"/>
</dbReference>
<sequence>MGYGAGMTDRNRRFLLRARPTGRIGPETFELSEAPIPEIGEGEALVRVDWISLDPTNRAWINDMPSYLPPVGIGEVMRAAGLGEVVASRNPNYRVGQTVQGLVGWQEYAVASETMPLLPVNVAEGVSPSAYLGALGMTGLTAWIGIRDIGKPRPGETVVVSAAAGAVGSVAGQLAKADGARVIGIAGGPQKCALLTERLGFDAAVDHRADDWAAQLAAATPDGIDVDFENVGGDIMDAIFARLSIRARVALCGLISGYNSVDPPAGPRAFGNLLVQRATLQGFIILDHLGRAPEATAEIAGLIAEGRLTPLETVVAGFEQLPTAINMLFDGTNVGKLVVKVAG</sequence>
<feature type="domain" description="Enoyl reductase (ER)" evidence="2">
    <location>
        <begin position="25"/>
        <end position="339"/>
    </location>
</feature>
<evidence type="ECO:0000313" key="3">
    <source>
        <dbReference type="EMBL" id="VDM89120.1"/>
    </source>
</evidence>
<evidence type="ECO:0000256" key="1">
    <source>
        <dbReference type="ARBA" id="ARBA00023002"/>
    </source>
</evidence>
<dbReference type="SUPFAM" id="SSF50129">
    <property type="entry name" value="GroES-like"/>
    <property type="match status" value="1"/>
</dbReference>
<dbReference type="Pfam" id="PF16884">
    <property type="entry name" value="ADH_N_2"/>
    <property type="match status" value="1"/>
</dbReference>
<dbReference type="EC" id="1.3.1.-" evidence="3"/>
<dbReference type="InterPro" id="IPR036291">
    <property type="entry name" value="NAD(P)-bd_dom_sf"/>
</dbReference>
<gene>
    <name evidence="3" type="primary">curA</name>
    <name evidence="3" type="ORF">MB901379_02687</name>
</gene>
<dbReference type="SMART" id="SM00829">
    <property type="entry name" value="PKS_ER"/>
    <property type="match status" value="1"/>
</dbReference>
<dbReference type="PANTHER" id="PTHR43205:SF7">
    <property type="entry name" value="PROSTAGLANDIN REDUCTASE 1"/>
    <property type="match status" value="1"/>
</dbReference>
<dbReference type="Gene3D" id="3.40.50.720">
    <property type="entry name" value="NAD(P)-binding Rossmann-like Domain"/>
    <property type="match status" value="1"/>
</dbReference>
<name>A0A3S4DTY0_9MYCO</name>
<dbReference type="FunFam" id="3.40.50.720:FF:000121">
    <property type="entry name" value="Prostaglandin reductase 2"/>
    <property type="match status" value="1"/>
</dbReference>
<dbReference type="KEGG" id="mbai:MB901379_02687"/>
<dbReference type="AlphaFoldDB" id="A0A3S4DTY0"/>
<keyword evidence="1 3" id="KW-0560">Oxidoreductase</keyword>
<dbReference type="SUPFAM" id="SSF51735">
    <property type="entry name" value="NAD(P)-binding Rossmann-fold domains"/>
    <property type="match status" value="1"/>
</dbReference>
<dbReference type="PANTHER" id="PTHR43205">
    <property type="entry name" value="PROSTAGLANDIN REDUCTASE"/>
    <property type="match status" value="1"/>
</dbReference>
<dbReference type="InterPro" id="IPR041694">
    <property type="entry name" value="ADH_N_2"/>
</dbReference>
<dbReference type="InterPro" id="IPR045010">
    <property type="entry name" value="MDR_fam"/>
</dbReference>
<dbReference type="InterPro" id="IPR011032">
    <property type="entry name" value="GroES-like_sf"/>
</dbReference>
<protein>
    <submittedName>
        <fullName evidence="3">NADPH-dependent curcumin reductase</fullName>
        <ecNumber evidence="3">1.3.1.-</ecNumber>
    </submittedName>
</protein>
<evidence type="ECO:0000313" key="4">
    <source>
        <dbReference type="Proteomes" id="UP000269998"/>
    </source>
</evidence>
<dbReference type="Pfam" id="PF00107">
    <property type="entry name" value="ADH_zinc_N"/>
    <property type="match status" value="1"/>
</dbReference>
<reference evidence="4" key="1">
    <citation type="submission" date="2018-02" db="EMBL/GenBank/DDBJ databases">
        <authorList>
            <person name="Seth-Smith MB H."/>
            <person name="Seth-Smith H."/>
        </authorList>
    </citation>
    <scope>NUCLEOTIDE SEQUENCE [LARGE SCALE GENOMIC DNA]</scope>
</reference>
<dbReference type="Gene3D" id="3.90.180.10">
    <property type="entry name" value="Medium-chain alcohol dehydrogenases, catalytic domain"/>
    <property type="match status" value="1"/>
</dbReference>
<dbReference type="CDD" id="cd05288">
    <property type="entry name" value="PGDH"/>
    <property type="match status" value="1"/>
</dbReference>
<dbReference type="EMBL" id="LR130759">
    <property type="protein sequence ID" value="VDM89120.1"/>
    <property type="molecule type" value="Genomic_DNA"/>
</dbReference>
<dbReference type="GO" id="GO:0016628">
    <property type="term" value="F:oxidoreductase activity, acting on the CH-CH group of donors, NAD or NADP as acceptor"/>
    <property type="evidence" value="ECO:0007669"/>
    <property type="project" value="InterPro"/>
</dbReference>